<dbReference type="RefSeq" id="WP_094515300.1">
    <property type="nucleotide sequence ID" value="NZ_JBHEEP010000020.1"/>
</dbReference>
<feature type="transmembrane region" description="Helical" evidence="7">
    <location>
        <begin position="360"/>
        <end position="378"/>
    </location>
</feature>
<dbReference type="InterPro" id="IPR005828">
    <property type="entry name" value="MFS_sugar_transport-like"/>
</dbReference>
<dbReference type="PROSITE" id="PS00217">
    <property type="entry name" value="SUGAR_TRANSPORT_2"/>
    <property type="match status" value="1"/>
</dbReference>
<comment type="caution">
    <text evidence="9">The sequence shown here is derived from an EMBL/GenBank/DDBJ whole genome shotgun (WGS) entry which is preliminary data.</text>
</comment>
<sequence length="483" mass="51632">MHDTDAISAPALASKDDAGFRHTPALSGRAAALTSRFEAIPFSPWHRRARIVMGSATFLDAFDALSLAFVLPILIRLWGMTPAQVGMLIAASYVGQLVGALAFSRLAETFGRVHMAATATVLMSVMSLACALTGNFWMLFTCRLIQGVGVGGEMPVAATYISELLRAKGRGRNFMLYEMIFPIGLMMTGQVGTILVPLLGWKSLFLLGGIPGLVVAYLLYRLPESPRWLISKGRYDEAEKIIADAETSAAHKGFQPVPVSEPVAAQPEPRQGSAPSANEPNPWLEVIGSVFRGRTLIAWSLWASAFFVANSLNNWMPTLYHTIYELDLHTALRAASMTNVAQVAILLVCAFCIDRIGRRAWAVASFLIGAVLFLGLYAGGAGSVWSLVVLATLAYGVVGSINAVLYLYTPEIYPTRMRAVGTGLATSWLRIASAVGPTIVGFMVGAQGVQGVFLMFAVVAAIGAVAATQMIETGGRQLEDIAP</sequence>
<feature type="transmembrane region" description="Helical" evidence="7">
    <location>
        <begin position="384"/>
        <end position="408"/>
    </location>
</feature>
<dbReference type="InterPro" id="IPR005829">
    <property type="entry name" value="Sugar_transporter_CS"/>
</dbReference>
<evidence type="ECO:0000256" key="5">
    <source>
        <dbReference type="ARBA" id="ARBA00022989"/>
    </source>
</evidence>
<dbReference type="SUPFAM" id="SSF103473">
    <property type="entry name" value="MFS general substrate transporter"/>
    <property type="match status" value="1"/>
</dbReference>
<keyword evidence="3" id="KW-0813">Transport</keyword>
<keyword evidence="5 7" id="KW-1133">Transmembrane helix</keyword>
<feature type="transmembrane region" description="Helical" evidence="7">
    <location>
        <begin position="115"/>
        <end position="138"/>
    </location>
</feature>
<dbReference type="GO" id="GO:0016020">
    <property type="term" value="C:membrane"/>
    <property type="evidence" value="ECO:0007669"/>
    <property type="project" value="UniProtKB-SubCell"/>
</dbReference>
<reference evidence="9 10" key="1">
    <citation type="submission" date="2017-07" db="EMBL/GenBank/DDBJ databases">
        <title>Draft genome of Ochrobactrum lupini type strain LUP21.</title>
        <authorList>
            <person name="Krzyzanowska D.M."/>
            <person name="Jafra S."/>
        </authorList>
    </citation>
    <scope>NUCLEOTIDE SEQUENCE [LARGE SCALE GENOMIC DNA]</scope>
    <source>
        <strain evidence="9 10">LUP21</strain>
    </source>
</reference>
<evidence type="ECO:0000313" key="10">
    <source>
        <dbReference type="Proteomes" id="UP000216363"/>
    </source>
</evidence>
<keyword evidence="6 7" id="KW-0472">Membrane</keyword>
<dbReference type="GO" id="GO:0022857">
    <property type="term" value="F:transmembrane transporter activity"/>
    <property type="evidence" value="ECO:0007669"/>
    <property type="project" value="InterPro"/>
</dbReference>
<dbReference type="PANTHER" id="PTHR23511">
    <property type="entry name" value="SYNAPTIC VESICLE GLYCOPROTEIN 2"/>
    <property type="match status" value="1"/>
</dbReference>
<dbReference type="Gene3D" id="1.20.1250.20">
    <property type="entry name" value="MFS general substrate transporter like domains"/>
    <property type="match status" value="1"/>
</dbReference>
<name>A0A256GFX7_9HYPH</name>
<comment type="similarity">
    <text evidence="2">Belongs to the major facilitator superfamily. Sugar transporter (TC 2.A.1.1) family.</text>
</comment>
<gene>
    <name evidence="9" type="ORF">CES86_3982</name>
</gene>
<feature type="transmembrane region" description="Helical" evidence="7">
    <location>
        <begin position="452"/>
        <end position="471"/>
    </location>
</feature>
<dbReference type="InterPro" id="IPR020846">
    <property type="entry name" value="MFS_dom"/>
</dbReference>
<feature type="transmembrane region" description="Helical" evidence="7">
    <location>
        <begin position="296"/>
        <end position="312"/>
    </location>
</feature>
<proteinExistence type="inferred from homology"/>
<evidence type="ECO:0000256" key="3">
    <source>
        <dbReference type="ARBA" id="ARBA00022448"/>
    </source>
</evidence>
<evidence type="ECO:0000256" key="1">
    <source>
        <dbReference type="ARBA" id="ARBA00004141"/>
    </source>
</evidence>
<feature type="transmembrane region" description="Helical" evidence="7">
    <location>
        <begin position="204"/>
        <end position="222"/>
    </location>
</feature>
<feature type="transmembrane region" description="Helical" evidence="7">
    <location>
        <begin position="332"/>
        <end position="353"/>
    </location>
</feature>
<evidence type="ECO:0000256" key="2">
    <source>
        <dbReference type="ARBA" id="ARBA00010992"/>
    </source>
</evidence>
<feature type="transmembrane region" description="Helical" evidence="7">
    <location>
        <begin position="174"/>
        <end position="198"/>
    </location>
</feature>
<evidence type="ECO:0000313" key="9">
    <source>
        <dbReference type="EMBL" id="OYR25928.1"/>
    </source>
</evidence>
<dbReference type="Proteomes" id="UP000216363">
    <property type="component" value="Unassembled WGS sequence"/>
</dbReference>
<evidence type="ECO:0000256" key="6">
    <source>
        <dbReference type="ARBA" id="ARBA00023136"/>
    </source>
</evidence>
<dbReference type="PROSITE" id="PS50850">
    <property type="entry name" value="MFS"/>
    <property type="match status" value="1"/>
</dbReference>
<evidence type="ECO:0000256" key="7">
    <source>
        <dbReference type="SAM" id="Phobius"/>
    </source>
</evidence>
<dbReference type="CDD" id="cd17316">
    <property type="entry name" value="MFS_SV2_like"/>
    <property type="match status" value="1"/>
</dbReference>
<dbReference type="Pfam" id="PF00083">
    <property type="entry name" value="Sugar_tr"/>
    <property type="match status" value="1"/>
</dbReference>
<dbReference type="InterPro" id="IPR036259">
    <property type="entry name" value="MFS_trans_sf"/>
</dbReference>
<dbReference type="AlphaFoldDB" id="A0A256GFX7"/>
<feature type="transmembrane region" description="Helical" evidence="7">
    <location>
        <begin position="428"/>
        <end position="446"/>
    </location>
</feature>
<feature type="domain" description="Major facilitator superfamily (MFS) profile" evidence="8">
    <location>
        <begin position="49"/>
        <end position="475"/>
    </location>
</feature>
<feature type="transmembrane region" description="Helical" evidence="7">
    <location>
        <begin position="57"/>
        <end position="79"/>
    </location>
</feature>
<feature type="transmembrane region" description="Helical" evidence="7">
    <location>
        <begin position="85"/>
        <end position="103"/>
    </location>
</feature>
<keyword evidence="4 7" id="KW-0812">Transmembrane</keyword>
<comment type="subcellular location">
    <subcellularLocation>
        <location evidence="1">Membrane</location>
        <topology evidence="1">Multi-pass membrane protein</topology>
    </subcellularLocation>
</comment>
<protein>
    <submittedName>
        <fullName evidence="9">Transmembrane secretion effector family protein</fullName>
    </submittedName>
</protein>
<dbReference type="EMBL" id="NNRN01000056">
    <property type="protein sequence ID" value="OYR25928.1"/>
    <property type="molecule type" value="Genomic_DNA"/>
</dbReference>
<accession>A0A256GFX7</accession>
<organism evidence="9 10">
    <name type="scientific">Brucella lupini</name>
    <dbReference type="NCBI Taxonomy" id="255457"/>
    <lineage>
        <taxon>Bacteria</taxon>
        <taxon>Pseudomonadati</taxon>
        <taxon>Pseudomonadota</taxon>
        <taxon>Alphaproteobacteria</taxon>
        <taxon>Hyphomicrobiales</taxon>
        <taxon>Brucellaceae</taxon>
        <taxon>Brucella/Ochrobactrum group</taxon>
        <taxon>Brucella</taxon>
    </lineage>
</organism>
<dbReference type="PANTHER" id="PTHR23511:SF34">
    <property type="entry name" value="SYNAPTIC VESICLE GLYCOPROTEIN 2"/>
    <property type="match status" value="1"/>
</dbReference>
<evidence type="ECO:0000256" key="4">
    <source>
        <dbReference type="ARBA" id="ARBA00022692"/>
    </source>
</evidence>
<evidence type="ECO:0000259" key="8">
    <source>
        <dbReference type="PROSITE" id="PS50850"/>
    </source>
</evidence>